<dbReference type="PANTHER" id="PTHR30543">
    <property type="entry name" value="CHROMATE REDUCTASE"/>
    <property type="match status" value="1"/>
</dbReference>
<proteinExistence type="predicted"/>
<dbReference type="InterPro" id="IPR029039">
    <property type="entry name" value="Flavoprotein-like_sf"/>
</dbReference>
<sequence>MGSNASPKKVALIIASTRPIRAGPEVVSFVHKILLTSPISPSPELSIVDVADFNLPVFNEKILPAMVPAQGQFEHEHSKKWSAAIAPFDGYVFVSPEYNFGLPGGVKNAIDYLYNELTGKPILIVTYGIKGGSVSSESLERTFTGMKTRVVETRPQLSYAGPGMAEMFAATGTGKLGPNTIELWEKEGTEPLLKGFEQLVTLLETPVPEPAKSE</sequence>
<evidence type="ECO:0000313" key="2">
    <source>
        <dbReference type="EMBL" id="PMD30078.1"/>
    </source>
</evidence>
<name>A0A2J6QV02_HYAVF</name>
<evidence type="ECO:0000313" key="3">
    <source>
        <dbReference type="Proteomes" id="UP000235786"/>
    </source>
</evidence>
<dbReference type="InterPro" id="IPR005025">
    <property type="entry name" value="FMN_Rdtase-like_dom"/>
</dbReference>
<dbReference type="InterPro" id="IPR050712">
    <property type="entry name" value="NAD(P)H-dep_reductase"/>
</dbReference>
<feature type="domain" description="NADPH-dependent FMN reductase-like" evidence="1">
    <location>
        <begin position="9"/>
        <end position="153"/>
    </location>
</feature>
<dbReference type="GO" id="GO:0005829">
    <property type="term" value="C:cytosol"/>
    <property type="evidence" value="ECO:0007669"/>
    <property type="project" value="TreeGrafter"/>
</dbReference>
<dbReference type="PANTHER" id="PTHR30543:SF21">
    <property type="entry name" value="NAD(P)H-DEPENDENT FMN REDUCTASE LOT6"/>
    <property type="match status" value="1"/>
</dbReference>
<reference evidence="2 3" key="1">
    <citation type="submission" date="2016-04" db="EMBL/GenBank/DDBJ databases">
        <title>A degradative enzymes factory behind the ericoid mycorrhizal symbiosis.</title>
        <authorList>
            <consortium name="DOE Joint Genome Institute"/>
            <person name="Martino E."/>
            <person name="Morin E."/>
            <person name="Grelet G."/>
            <person name="Kuo A."/>
            <person name="Kohler A."/>
            <person name="Daghino S."/>
            <person name="Barry K."/>
            <person name="Choi C."/>
            <person name="Cichocki N."/>
            <person name="Clum A."/>
            <person name="Copeland A."/>
            <person name="Hainaut M."/>
            <person name="Haridas S."/>
            <person name="Labutti K."/>
            <person name="Lindquist E."/>
            <person name="Lipzen A."/>
            <person name="Khouja H.-R."/>
            <person name="Murat C."/>
            <person name="Ohm R."/>
            <person name="Olson A."/>
            <person name="Spatafora J."/>
            <person name="Veneault-Fourrey C."/>
            <person name="Henrissat B."/>
            <person name="Grigoriev I."/>
            <person name="Martin F."/>
            <person name="Perotto S."/>
        </authorList>
    </citation>
    <scope>NUCLEOTIDE SEQUENCE [LARGE SCALE GENOMIC DNA]</scope>
    <source>
        <strain evidence="2 3">F</strain>
    </source>
</reference>
<dbReference type="GO" id="GO:0010181">
    <property type="term" value="F:FMN binding"/>
    <property type="evidence" value="ECO:0007669"/>
    <property type="project" value="TreeGrafter"/>
</dbReference>
<dbReference type="AlphaFoldDB" id="A0A2J6QV02"/>
<dbReference type="Gene3D" id="3.40.50.360">
    <property type="match status" value="1"/>
</dbReference>
<dbReference type="GO" id="GO:0016491">
    <property type="term" value="F:oxidoreductase activity"/>
    <property type="evidence" value="ECO:0007669"/>
    <property type="project" value="InterPro"/>
</dbReference>
<evidence type="ECO:0000259" key="1">
    <source>
        <dbReference type="Pfam" id="PF03358"/>
    </source>
</evidence>
<accession>A0A2J6QV02</accession>
<organism evidence="2 3">
    <name type="scientific">Hyaloscypha variabilis (strain UAMH 11265 / GT02V1 / F)</name>
    <name type="common">Meliniomyces variabilis</name>
    <dbReference type="NCBI Taxonomy" id="1149755"/>
    <lineage>
        <taxon>Eukaryota</taxon>
        <taxon>Fungi</taxon>
        <taxon>Dikarya</taxon>
        <taxon>Ascomycota</taxon>
        <taxon>Pezizomycotina</taxon>
        <taxon>Leotiomycetes</taxon>
        <taxon>Helotiales</taxon>
        <taxon>Hyaloscyphaceae</taxon>
        <taxon>Hyaloscypha</taxon>
        <taxon>Hyaloscypha variabilis</taxon>
    </lineage>
</organism>
<dbReference type="STRING" id="1149755.A0A2J6QV02"/>
<dbReference type="Pfam" id="PF03358">
    <property type="entry name" value="FMN_red"/>
    <property type="match status" value="1"/>
</dbReference>
<dbReference type="SUPFAM" id="SSF52218">
    <property type="entry name" value="Flavoproteins"/>
    <property type="match status" value="1"/>
</dbReference>
<dbReference type="OrthoDB" id="68575at2759"/>
<keyword evidence="3" id="KW-1185">Reference proteome</keyword>
<gene>
    <name evidence="2" type="ORF">L207DRAFT_520468</name>
</gene>
<dbReference type="Proteomes" id="UP000235786">
    <property type="component" value="Unassembled WGS sequence"/>
</dbReference>
<protein>
    <submittedName>
        <fullName evidence="2">Flavo protein</fullName>
    </submittedName>
</protein>
<dbReference type="EMBL" id="KZ613969">
    <property type="protein sequence ID" value="PMD30078.1"/>
    <property type="molecule type" value="Genomic_DNA"/>
</dbReference>